<evidence type="ECO:0000313" key="9">
    <source>
        <dbReference type="EMBL" id="MST89537.1"/>
    </source>
</evidence>
<evidence type="ECO:0000256" key="4">
    <source>
        <dbReference type="ARBA" id="ARBA00022984"/>
    </source>
</evidence>
<dbReference type="InterPro" id="IPR050979">
    <property type="entry name" value="LD-transpeptidase"/>
</dbReference>
<evidence type="ECO:0000256" key="1">
    <source>
        <dbReference type="ARBA" id="ARBA00004752"/>
    </source>
</evidence>
<dbReference type="PANTHER" id="PTHR30582:SF33">
    <property type="entry name" value="EXPORTED PROTEIN"/>
    <property type="match status" value="1"/>
</dbReference>
<evidence type="ECO:0000256" key="7">
    <source>
        <dbReference type="SAM" id="Phobius"/>
    </source>
</evidence>
<protein>
    <submittedName>
        <fullName evidence="9">L,D-transpeptidase family protein</fullName>
    </submittedName>
</protein>
<keyword evidence="7" id="KW-0812">Transmembrane</keyword>
<dbReference type="Gene3D" id="3.10.20.800">
    <property type="match status" value="1"/>
</dbReference>
<evidence type="ECO:0000256" key="5">
    <source>
        <dbReference type="ARBA" id="ARBA00023316"/>
    </source>
</evidence>
<keyword evidence="5 6" id="KW-0961">Cell wall biogenesis/degradation</keyword>
<comment type="pathway">
    <text evidence="1 6">Cell wall biogenesis; peptidoglycan biosynthesis.</text>
</comment>
<keyword evidence="2" id="KW-0808">Transferase</keyword>
<dbReference type="GO" id="GO:0005576">
    <property type="term" value="C:extracellular region"/>
    <property type="evidence" value="ECO:0007669"/>
    <property type="project" value="TreeGrafter"/>
</dbReference>
<keyword evidence="7" id="KW-0472">Membrane</keyword>
<dbReference type="GO" id="GO:0071555">
    <property type="term" value="P:cell wall organization"/>
    <property type="evidence" value="ECO:0007669"/>
    <property type="project" value="UniProtKB-UniRule"/>
</dbReference>
<dbReference type="PROSITE" id="PS52029">
    <property type="entry name" value="LD_TPASE"/>
    <property type="match status" value="1"/>
</dbReference>
<comment type="caution">
    <text evidence="9">The sequence shown here is derived from an EMBL/GenBank/DDBJ whole genome shotgun (WGS) entry which is preliminary data.</text>
</comment>
<dbReference type="Proteomes" id="UP000442619">
    <property type="component" value="Unassembled WGS sequence"/>
</dbReference>
<keyword evidence="7" id="KW-1133">Transmembrane helix</keyword>
<keyword evidence="10" id="KW-1185">Reference proteome</keyword>
<dbReference type="Gene3D" id="2.40.440.10">
    <property type="entry name" value="L,D-transpeptidase catalytic domain-like"/>
    <property type="match status" value="1"/>
</dbReference>
<dbReference type="Pfam" id="PF12229">
    <property type="entry name" value="PG_binding_4"/>
    <property type="match status" value="1"/>
</dbReference>
<sequence length="447" mass="49636">MICWNLEVNMKKRYIAAIAAGVVVVGLGAYLFAYKDKYYPGTTIDNINVSGLTVAKAEAKLQEHFNDTKVTIKTSGEPLTVNISDIASYSSSTAKDIMKNKGFLVGKDYKDKSSITFDANKLSDYLKKQNVLWENRTNTADASSSYDPNEKKFVIHKEVYGTEFTSLESLTKEIMTELNNKNYNINVETSQYYKQPAVKSTDMEETVKTLNNYVGKTITLKDDDQTYTLTSDDYAPHLSAQGKEISVDESWLRNYVANLASKVNTRGKATSFTAPNGQVVNVKGGTYGKVLSTKTEREQIKKDILSGKDVTRNLNITSYGDKTLNSNVIIVNIAAQTVTAFKNGQQILNASVVTGKMTPDRMTDYGLYYIFHKRSPAVLKGDDYQTPVNFFAAFHNGEGFHDADGWRKAYGGNIYINSGSHGCVNMRYNDAKTIYDNFAIGTPVAVI</sequence>
<dbReference type="GO" id="GO:0018104">
    <property type="term" value="P:peptidoglycan-protein cross-linking"/>
    <property type="evidence" value="ECO:0007669"/>
    <property type="project" value="TreeGrafter"/>
</dbReference>
<feature type="domain" description="L,D-TPase catalytic" evidence="8">
    <location>
        <begin position="327"/>
        <end position="447"/>
    </location>
</feature>
<name>A0A844FUB9_9FIRM</name>
<dbReference type="GO" id="GO:0016740">
    <property type="term" value="F:transferase activity"/>
    <property type="evidence" value="ECO:0007669"/>
    <property type="project" value="UniProtKB-KW"/>
</dbReference>
<proteinExistence type="predicted"/>
<dbReference type="AlphaFoldDB" id="A0A844FUB9"/>
<dbReference type="InterPro" id="IPR022029">
    <property type="entry name" value="YoaR-like_PG-bd"/>
</dbReference>
<dbReference type="GO" id="GO:0008360">
    <property type="term" value="P:regulation of cell shape"/>
    <property type="evidence" value="ECO:0007669"/>
    <property type="project" value="UniProtKB-UniRule"/>
</dbReference>
<dbReference type="GO" id="GO:0071972">
    <property type="term" value="F:peptidoglycan L,D-transpeptidase activity"/>
    <property type="evidence" value="ECO:0007669"/>
    <property type="project" value="TreeGrafter"/>
</dbReference>
<dbReference type="Pfam" id="PF03734">
    <property type="entry name" value="YkuD"/>
    <property type="match status" value="1"/>
</dbReference>
<keyword evidence="4 6" id="KW-0573">Peptidoglycan synthesis</keyword>
<gene>
    <name evidence="9" type="ORF">FYJ79_08125</name>
</gene>
<dbReference type="SUPFAM" id="SSF143985">
    <property type="entry name" value="L,D-transpeptidase pre-catalytic domain-like"/>
    <property type="match status" value="1"/>
</dbReference>
<feature type="active site" description="Nucleophile" evidence="6">
    <location>
        <position position="423"/>
    </location>
</feature>
<dbReference type="SUPFAM" id="SSF141523">
    <property type="entry name" value="L,D-transpeptidase catalytic domain-like"/>
    <property type="match status" value="1"/>
</dbReference>
<dbReference type="CDD" id="cd16913">
    <property type="entry name" value="YkuD_like"/>
    <property type="match status" value="1"/>
</dbReference>
<feature type="active site" description="Proton donor/acceptor" evidence="6">
    <location>
        <position position="401"/>
    </location>
</feature>
<dbReference type="UniPathway" id="UPA00219"/>
<keyword evidence="3 6" id="KW-0133">Cell shape</keyword>
<dbReference type="InterPro" id="IPR038063">
    <property type="entry name" value="Transpep_catalytic_dom"/>
</dbReference>
<evidence type="ECO:0000313" key="10">
    <source>
        <dbReference type="Proteomes" id="UP000442619"/>
    </source>
</evidence>
<dbReference type="InterPro" id="IPR005490">
    <property type="entry name" value="LD_TPept_cat_dom"/>
</dbReference>
<accession>A0A844FUB9</accession>
<organism evidence="9 10">
    <name type="scientific">Sharpea porci</name>
    <dbReference type="NCBI Taxonomy" id="2652286"/>
    <lineage>
        <taxon>Bacteria</taxon>
        <taxon>Bacillati</taxon>
        <taxon>Bacillota</taxon>
        <taxon>Erysipelotrichia</taxon>
        <taxon>Erysipelotrichales</taxon>
        <taxon>Coprobacillaceae</taxon>
        <taxon>Sharpea</taxon>
    </lineage>
</organism>
<evidence type="ECO:0000256" key="6">
    <source>
        <dbReference type="PROSITE-ProRule" id="PRU01373"/>
    </source>
</evidence>
<dbReference type="PANTHER" id="PTHR30582">
    <property type="entry name" value="L,D-TRANSPEPTIDASE"/>
    <property type="match status" value="1"/>
</dbReference>
<reference evidence="9 10" key="1">
    <citation type="submission" date="2019-08" db="EMBL/GenBank/DDBJ databases">
        <title>In-depth cultivation of the pig gut microbiome towards novel bacterial diversity and tailored functional studies.</title>
        <authorList>
            <person name="Wylensek D."/>
            <person name="Hitch T.C.A."/>
            <person name="Clavel T."/>
        </authorList>
    </citation>
    <scope>NUCLEOTIDE SEQUENCE [LARGE SCALE GENOMIC DNA]</scope>
    <source>
        <strain evidence="9 10">CA-Schmier-601-WT-3</strain>
    </source>
</reference>
<evidence type="ECO:0000256" key="3">
    <source>
        <dbReference type="ARBA" id="ARBA00022960"/>
    </source>
</evidence>
<dbReference type="InterPro" id="IPR038054">
    <property type="entry name" value="LD_TPept-like_central_sf"/>
</dbReference>
<evidence type="ECO:0000259" key="8">
    <source>
        <dbReference type="PROSITE" id="PS52029"/>
    </source>
</evidence>
<evidence type="ECO:0000256" key="2">
    <source>
        <dbReference type="ARBA" id="ARBA00022679"/>
    </source>
</evidence>
<feature type="transmembrane region" description="Helical" evidence="7">
    <location>
        <begin position="14"/>
        <end position="33"/>
    </location>
</feature>
<dbReference type="EMBL" id="VUNM01000018">
    <property type="protein sequence ID" value="MST89537.1"/>
    <property type="molecule type" value="Genomic_DNA"/>
</dbReference>